<dbReference type="InterPro" id="IPR028366">
    <property type="entry name" value="PhoU"/>
</dbReference>
<evidence type="ECO:0000256" key="1">
    <source>
        <dbReference type="ARBA" id="ARBA00022592"/>
    </source>
</evidence>
<feature type="domain" description="PhoU" evidence="3">
    <location>
        <begin position="122"/>
        <end position="202"/>
    </location>
</feature>
<dbReference type="Proteomes" id="UP001209083">
    <property type="component" value="Chromosome"/>
</dbReference>
<proteinExistence type="inferred from homology"/>
<dbReference type="NCBIfam" id="TIGR02135">
    <property type="entry name" value="phoU_full"/>
    <property type="match status" value="1"/>
</dbReference>
<dbReference type="PIRSF" id="PIRSF003107">
    <property type="entry name" value="PhoU"/>
    <property type="match status" value="1"/>
</dbReference>
<comment type="function">
    <text evidence="2">Plays a role in the regulation of phosphate uptake.</text>
</comment>
<evidence type="ECO:0000313" key="5">
    <source>
        <dbReference type="Proteomes" id="UP001209083"/>
    </source>
</evidence>
<feature type="domain" description="PhoU" evidence="3">
    <location>
        <begin position="16"/>
        <end position="104"/>
    </location>
</feature>
<keyword evidence="2" id="KW-0963">Cytoplasm</keyword>
<keyword evidence="5" id="KW-1185">Reference proteome</keyword>
<gene>
    <name evidence="4" type="primary">phoU</name>
    <name evidence="4" type="ORF">LWF01_01885</name>
</gene>
<dbReference type="Pfam" id="PF01895">
    <property type="entry name" value="PhoU"/>
    <property type="match status" value="2"/>
</dbReference>
<keyword evidence="1 2" id="KW-0592">Phosphate transport</keyword>
<reference evidence="4 5" key="1">
    <citation type="submission" date="2023-05" db="EMBL/GenBank/DDBJ databases">
        <title>Lithophilousrod everest ZFBP1038 complete genpme.</title>
        <authorList>
            <person name="Tian M."/>
        </authorList>
    </citation>
    <scope>NUCLEOTIDE SEQUENCE [LARGE SCALE GENOMIC DNA]</scope>
    <source>
        <strain evidence="4 5">ZFBP1038</strain>
    </source>
</reference>
<dbReference type="InterPro" id="IPR026022">
    <property type="entry name" value="PhoU_dom"/>
</dbReference>
<dbReference type="InterPro" id="IPR038078">
    <property type="entry name" value="PhoU-like_sf"/>
</dbReference>
<organism evidence="4 5">
    <name type="scientific">Saxibacter everestensis</name>
    <dbReference type="NCBI Taxonomy" id="2909229"/>
    <lineage>
        <taxon>Bacteria</taxon>
        <taxon>Bacillati</taxon>
        <taxon>Actinomycetota</taxon>
        <taxon>Actinomycetes</taxon>
        <taxon>Micrococcales</taxon>
        <taxon>Brevibacteriaceae</taxon>
        <taxon>Saxibacter</taxon>
    </lineage>
</organism>
<sequence length="211" mass="23633">MREVFRQDLQQIADLLTQMATLVRSAIGNANQALNQVDLQLAERVIEEDVRIDELQQELDELAINVLARQAPVAGDLRNVVAALRMSASVERMGDLARHVAQLVRIRYPEHAIPEQVRPIFVEMGQYAEKIADATIELLESRGLDQVPAINEVDEKLDDLHRSVFQAVAANWDGSGESAIDVALASRYYERFGDHAVSVSKKVEYLLTGDW</sequence>
<accession>A0ABY8QVV9</accession>
<comment type="subunit">
    <text evidence="2">Homodimer.</text>
</comment>
<dbReference type="EMBL" id="CP090958">
    <property type="protein sequence ID" value="WGW12541.1"/>
    <property type="molecule type" value="Genomic_DNA"/>
</dbReference>
<comment type="similarity">
    <text evidence="2">Belongs to the PhoU family.</text>
</comment>
<protein>
    <recommendedName>
        <fullName evidence="2">Phosphate-specific transport system accessory protein PhoU</fullName>
    </recommendedName>
</protein>
<evidence type="ECO:0000259" key="3">
    <source>
        <dbReference type="Pfam" id="PF01895"/>
    </source>
</evidence>
<dbReference type="Gene3D" id="1.20.58.220">
    <property type="entry name" value="Phosphate transport system protein phou homolog 2, domain 2"/>
    <property type="match status" value="1"/>
</dbReference>
<dbReference type="PANTHER" id="PTHR42930:SF3">
    <property type="entry name" value="PHOSPHATE-SPECIFIC TRANSPORT SYSTEM ACCESSORY PROTEIN PHOU"/>
    <property type="match status" value="1"/>
</dbReference>
<evidence type="ECO:0000313" key="4">
    <source>
        <dbReference type="EMBL" id="WGW12541.1"/>
    </source>
</evidence>
<dbReference type="RefSeq" id="WP_349639344.1">
    <property type="nucleotide sequence ID" value="NZ_CP090958.1"/>
</dbReference>
<keyword evidence="2" id="KW-0813">Transport</keyword>
<name>A0ABY8QVV9_9MICO</name>
<dbReference type="SUPFAM" id="SSF109755">
    <property type="entry name" value="PhoU-like"/>
    <property type="match status" value="1"/>
</dbReference>
<comment type="subcellular location">
    <subcellularLocation>
        <location evidence="2">Cytoplasm</location>
    </subcellularLocation>
</comment>
<dbReference type="PANTHER" id="PTHR42930">
    <property type="entry name" value="PHOSPHATE-SPECIFIC TRANSPORT SYSTEM ACCESSORY PROTEIN PHOU"/>
    <property type="match status" value="1"/>
</dbReference>
<evidence type="ECO:0000256" key="2">
    <source>
        <dbReference type="PIRNR" id="PIRNR003107"/>
    </source>
</evidence>